<evidence type="ECO:0000256" key="4">
    <source>
        <dbReference type="ARBA" id="ARBA00022723"/>
    </source>
</evidence>
<evidence type="ECO:0000256" key="12">
    <source>
        <dbReference type="PROSITE-ProRule" id="PRU00042"/>
    </source>
</evidence>
<evidence type="ECO:0000256" key="7">
    <source>
        <dbReference type="ARBA" id="ARBA00022833"/>
    </source>
</evidence>
<reference evidence="15" key="1">
    <citation type="submission" date="2025-08" db="UniProtKB">
        <authorList>
            <consortium name="Ensembl"/>
        </authorList>
    </citation>
    <scope>IDENTIFICATION</scope>
</reference>
<evidence type="ECO:0000256" key="1">
    <source>
        <dbReference type="ARBA" id="ARBA00003767"/>
    </source>
</evidence>
<evidence type="ECO:0000313" key="15">
    <source>
        <dbReference type="Ensembl" id="ENSJJAP00000002384.1"/>
    </source>
</evidence>
<dbReference type="FunFam" id="3.30.160.60:FF:002254">
    <property type="entry name" value="Zinc finger protein 540"/>
    <property type="match status" value="2"/>
</dbReference>
<feature type="domain" description="C2H2-type" evidence="13">
    <location>
        <begin position="378"/>
        <end position="405"/>
    </location>
</feature>
<dbReference type="PROSITE" id="PS00028">
    <property type="entry name" value="ZINC_FINGER_C2H2_1"/>
    <property type="match status" value="13"/>
</dbReference>
<dbReference type="Pfam" id="PF00096">
    <property type="entry name" value="zf-C2H2"/>
    <property type="match status" value="11"/>
</dbReference>
<dbReference type="FunFam" id="3.30.160.60:FF:001270">
    <property type="entry name" value="zinc finger protein 583 isoform X1"/>
    <property type="match status" value="1"/>
</dbReference>
<keyword evidence="7" id="KW-0862">Zinc</keyword>
<proteinExistence type="inferred from homology"/>
<dbReference type="GO" id="GO:0005654">
    <property type="term" value="C:nucleoplasm"/>
    <property type="evidence" value="ECO:0007669"/>
    <property type="project" value="UniProtKB-ARBA"/>
</dbReference>
<accession>A0A8C5K1J2</accession>
<dbReference type="SUPFAM" id="SSF57667">
    <property type="entry name" value="beta-beta-alpha zinc fingers"/>
    <property type="match status" value="9"/>
</dbReference>
<feature type="domain" description="C2H2-type" evidence="13">
    <location>
        <begin position="350"/>
        <end position="377"/>
    </location>
</feature>
<sequence>LAVSKPYLVTCLEQRKEPWNVKRQKTLALIPAMLPHYIQNFSPEQSMKHSFQEVLIGSHGYCSFDSLYLREQRECVDESEGHKSCYDGLNQHVTTNSRKCFTAKGDPEDKMAQIMPIPFKEQCDSISEHANQFLKHNFSLRGNLGNIKQGLIHSSVNFNNFKDSFGVSLHSNISGDMELTNEEQISKWDQFENSFMKTSSFCNPQIGLSCVKTHNFNEYEKCFTHPLLLNQNSNTDILEIQYICKEDRKATNEQSSLNHHQSIYLGDTAYQYDENHSNFHHESSPANQCTHFPKNLYKCYKCGKVFHLCSELIIHQCIFTQDNNIIDCNTALNQSSKLTKSPNYTGEKPYKCKECGKAFAYCSSLRQHHVIHTGEKHYKCKECGKAFYHKSLLTQHQSIHAGKKPYLCKDCGKAFNQRSSLTQHQRIHTGERPYHCKVCGKAFHQSSGLTLHQRVHTGERPYKCKDCGKAFNRNSLLTQHQRIHTGEKPYHCKDCGKAFNKRSSLTQHERVHTGEKPYCCIDCGKAFNQSSSLTQHQRIHTGEKKSKCKECGKAFNRNFLLTQHQKIHTGEKAYHCKECGKAFNQRSSLTQHQRVHTGDKPYHCKHCNKAFSQMSSCTRHQRIHTGEKHYECKECGKAFNRNLLLIQHQRIHTGEKPYHCEDCGKAFNQRSSLTQHQRVHTGDKPYHCKHCDKAFSQISSCTRHERIHIGEKHYECQEFDKAFNYNSHLAEDQLTSVGNCFQDSKFLQYI</sequence>
<feature type="domain" description="C2H2-type" evidence="13">
    <location>
        <begin position="630"/>
        <end position="657"/>
    </location>
</feature>
<evidence type="ECO:0000256" key="6">
    <source>
        <dbReference type="ARBA" id="ARBA00022771"/>
    </source>
</evidence>
<evidence type="ECO:0000313" key="16">
    <source>
        <dbReference type="Proteomes" id="UP000694385"/>
    </source>
</evidence>
<feature type="domain" description="C2H2-type" evidence="13">
    <location>
        <begin position="406"/>
        <end position="433"/>
    </location>
</feature>
<dbReference type="GO" id="GO:0002682">
    <property type="term" value="P:regulation of immune system process"/>
    <property type="evidence" value="ECO:0007669"/>
    <property type="project" value="TreeGrafter"/>
</dbReference>
<dbReference type="PROSITE" id="PS50157">
    <property type="entry name" value="ZINC_FINGER_C2H2_2"/>
    <property type="match status" value="14"/>
</dbReference>
<feature type="domain" description="C2H2-type" evidence="13">
    <location>
        <begin position="518"/>
        <end position="545"/>
    </location>
</feature>
<protein>
    <submittedName>
        <fullName evidence="15">Zinc finger protein 345-like</fullName>
    </submittedName>
</protein>
<feature type="domain" description="C2H2-type" evidence="13">
    <location>
        <begin position="297"/>
        <end position="324"/>
    </location>
</feature>
<feature type="domain" description="C2H2-type" evidence="13">
    <location>
        <begin position="546"/>
        <end position="573"/>
    </location>
</feature>
<gene>
    <name evidence="15" type="primary">LOC101607283</name>
</gene>
<feature type="domain" description="KRAB" evidence="14">
    <location>
        <begin position="1"/>
        <end position="31"/>
    </location>
</feature>
<dbReference type="PROSITE" id="PS50805">
    <property type="entry name" value="KRAB"/>
    <property type="match status" value="1"/>
</dbReference>
<evidence type="ECO:0000256" key="5">
    <source>
        <dbReference type="ARBA" id="ARBA00022737"/>
    </source>
</evidence>
<keyword evidence="11" id="KW-0539">Nucleus</keyword>
<feature type="domain" description="C2H2-type" evidence="13">
    <location>
        <begin position="686"/>
        <end position="713"/>
    </location>
</feature>
<evidence type="ECO:0000256" key="11">
    <source>
        <dbReference type="ARBA" id="ARBA00023242"/>
    </source>
</evidence>
<evidence type="ECO:0000256" key="9">
    <source>
        <dbReference type="ARBA" id="ARBA00023125"/>
    </source>
</evidence>
<dbReference type="InterPro" id="IPR036236">
    <property type="entry name" value="Znf_C2H2_sf"/>
</dbReference>
<feature type="domain" description="C2H2-type" evidence="13">
    <location>
        <begin position="658"/>
        <end position="685"/>
    </location>
</feature>
<dbReference type="FunFam" id="3.30.160.60:FF:000058">
    <property type="entry name" value="Zinc finger protein 2 homolog"/>
    <property type="match status" value="1"/>
</dbReference>
<dbReference type="GO" id="GO:0000978">
    <property type="term" value="F:RNA polymerase II cis-regulatory region sequence-specific DNA binding"/>
    <property type="evidence" value="ECO:0007669"/>
    <property type="project" value="TreeGrafter"/>
</dbReference>
<comment type="similarity">
    <text evidence="3">Belongs to the krueppel C2H2-type zinc-finger protein family.</text>
</comment>
<evidence type="ECO:0000259" key="13">
    <source>
        <dbReference type="PROSITE" id="PS50157"/>
    </source>
</evidence>
<dbReference type="Proteomes" id="UP000694385">
    <property type="component" value="Unassembled WGS sequence"/>
</dbReference>
<keyword evidence="5" id="KW-0677">Repeat</keyword>
<keyword evidence="10" id="KW-0804">Transcription</keyword>
<keyword evidence="6 12" id="KW-0863">Zinc-finger</keyword>
<evidence type="ECO:0000256" key="10">
    <source>
        <dbReference type="ARBA" id="ARBA00023163"/>
    </source>
</evidence>
<organism evidence="15 16">
    <name type="scientific">Jaculus jaculus</name>
    <name type="common">Lesser Egyptian jerboa</name>
    <dbReference type="NCBI Taxonomy" id="51337"/>
    <lineage>
        <taxon>Eukaryota</taxon>
        <taxon>Metazoa</taxon>
        <taxon>Chordata</taxon>
        <taxon>Craniata</taxon>
        <taxon>Vertebrata</taxon>
        <taxon>Euteleostomi</taxon>
        <taxon>Mammalia</taxon>
        <taxon>Eutheria</taxon>
        <taxon>Euarchontoglires</taxon>
        <taxon>Glires</taxon>
        <taxon>Rodentia</taxon>
        <taxon>Myomorpha</taxon>
        <taxon>Dipodoidea</taxon>
        <taxon>Dipodidae</taxon>
        <taxon>Dipodinae</taxon>
        <taxon>Jaculus</taxon>
    </lineage>
</organism>
<comment type="subcellular location">
    <subcellularLocation>
        <location evidence="2">Nucleus</location>
    </subcellularLocation>
</comment>
<keyword evidence="16" id="KW-1185">Reference proteome</keyword>
<dbReference type="InterPro" id="IPR001909">
    <property type="entry name" value="KRAB"/>
</dbReference>
<dbReference type="GO" id="GO:0001227">
    <property type="term" value="F:DNA-binding transcription repressor activity, RNA polymerase II-specific"/>
    <property type="evidence" value="ECO:0007669"/>
    <property type="project" value="TreeGrafter"/>
</dbReference>
<dbReference type="Ensembl" id="ENSJJAT00000004673.1">
    <property type="protein sequence ID" value="ENSJJAP00000002384.1"/>
    <property type="gene ID" value="ENSJJAG00000004057.1"/>
</dbReference>
<dbReference type="SMART" id="SM00355">
    <property type="entry name" value="ZnF_C2H2"/>
    <property type="match status" value="13"/>
</dbReference>
<dbReference type="AlphaFoldDB" id="A0A8C5K1J2"/>
<dbReference type="Gene3D" id="3.30.160.60">
    <property type="entry name" value="Classic Zinc Finger"/>
    <property type="match status" value="14"/>
</dbReference>
<dbReference type="FunFam" id="3.30.160.60:FF:000156">
    <property type="entry name" value="Zinc finger protein 568"/>
    <property type="match status" value="1"/>
</dbReference>
<dbReference type="GO" id="GO:0001817">
    <property type="term" value="P:regulation of cytokine production"/>
    <property type="evidence" value="ECO:0007669"/>
    <property type="project" value="TreeGrafter"/>
</dbReference>
<evidence type="ECO:0000259" key="14">
    <source>
        <dbReference type="PROSITE" id="PS50805"/>
    </source>
</evidence>
<evidence type="ECO:0000256" key="3">
    <source>
        <dbReference type="ARBA" id="ARBA00006991"/>
    </source>
</evidence>
<name>A0A8C5K1J2_JACJA</name>
<dbReference type="OMA" id="PANQCTH"/>
<dbReference type="GO" id="GO:0008270">
    <property type="term" value="F:zinc ion binding"/>
    <property type="evidence" value="ECO:0007669"/>
    <property type="project" value="UniProtKB-KW"/>
</dbReference>
<dbReference type="FunFam" id="3.30.160.60:FF:000016">
    <property type="entry name" value="zinc finger protein 37 homolog"/>
    <property type="match status" value="1"/>
</dbReference>
<evidence type="ECO:0000256" key="2">
    <source>
        <dbReference type="ARBA" id="ARBA00004123"/>
    </source>
</evidence>
<feature type="domain" description="C2H2-type" evidence="13">
    <location>
        <begin position="434"/>
        <end position="461"/>
    </location>
</feature>
<keyword evidence="8" id="KW-0805">Transcription regulation</keyword>
<dbReference type="FunFam" id="3.30.160.60:FF:000895">
    <property type="entry name" value="Zinc finger protein 597"/>
    <property type="match status" value="1"/>
</dbReference>
<dbReference type="InterPro" id="IPR013087">
    <property type="entry name" value="Znf_C2H2_type"/>
</dbReference>
<dbReference type="FunFam" id="3.30.160.60:FF:000348">
    <property type="entry name" value="zinc finger protein 260"/>
    <property type="match status" value="1"/>
</dbReference>
<dbReference type="FunFam" id="3.30.160.60:FF:002343">
    <property type="entry name" value="Zinc finger protein 33A"/>
    <property type="match status" value="2"/>
</dbReference>
<feature type="domain" description="C2H2-type" evidence="13">
    <location>
        <begin position="602"/>
        <end position="629"/>
    </location>
</feature>
<keyword evidence="9" id="KW-0238">DNA-binding</keyword>
<keyword evidence="4" id="KW-0479">Metal-binding</keyword>
<reference evidence="15" key="2">
    <citation type="submission" date="2025-09" db="UniProtKB">
        <authorList>
            <consortium name="Ensembl"/>
        </authorList>
    </citation>
    <scope>IDENTIFICATION</scope>
</reference>
<dbReference type="FunFam" id="3.30.160.60:FF:002090">
    <property type="entry name" value="Zinc finger protein 473"/>
    <property type="match status" value="1"/>
</dbReference>
<dbReference type="GeneTree" id="ENSGT00950000183169"/>
<feature type="domain" description="C2H2-type" evidence="13">
    <location>
        <begin position="490"/>
        <end position="517"/>
    </location>
</feature>
<dbReference type="FunFam" id="3.30.160.60:FF:002063">
    <property type="entry name" value="RB associated KRAB zinc finger"/>
    <property type="match status" value="1"/>
</dbReference>
<comment type="function">
    <text evidence="1">May be involved in transcriptional regulation.</text>
</comment>
<evidence type="ECO:0000256" key="8">
    <source>
        <dbReference type="ARBA" id="ARBA00023015"/>
    </source>
</evidence>
<dbReference type="PANTHER" id="PTHR24399">
    <property type="entry name" value="ZINC FINGER AND BTB DOMAIN-CONTAINING"/>
    <property type="match status" value="1"/>
</dbReference>
<feature type="domain" description="C2H2-type" evidence="13">
    <location>
        <begin position="574"/>
        <end position="601"/>
    </location>
</feature>
<feature type="domain" description="C2H2-type" evidence="13">
    <location>
        <begin position="462"/>
        <end position="489"/>
    </location>
</feature>
<dbReference type="FunFam" id="3.30.160.60:FF:000384">
    <property type="entry name" value="Zinc finger protein 550"/>
    <property type="match status" value="1"/>
</dbReference>
<dbReference type="PANTHER" id="PTHR24399:SF75">
    <property type="entry name" value="ZFP14 ZINC FINGER PROTEIN-RELATED"/>
    <property type="match status" value="1"/>
</dbReference>